<name>A0A426ZU17_ENSVE</name>
<evidence type="ECO:0000313" key="1">
    <source>
        <dbReference type="EMBL" id="RRT67354.1"/>
    </source>
</evidence>
<sequence>MKLSRMRLRRRAATAWVPGLSLALSLTMRGHRATEVLFLGLSLAIPRRRVVEAEQRRSHRGRSALSRTRKRYRGYYDLSPWAISCIIEDEVEHDSKGIKEPSNSVVDAPLTLEESLPRLL</sequence>
<protein>
    <submittedName>
        <fullName evidence="1">Uncharacterized protein</fullName>
    </submittedName>
</protein>
<dbReference type="Proteomes" id="UP000287651">
    <property type="component" value="Unassembled WGS sequence"/>
</dbReference>
<organism evidence="1 2">
    <name type="scientific">Ensete ventricosum</name>
    <name type="common">Abyssinian banana</name>
    <name type="synonym">Musa ensete</name>
    <dbReference type="NCBI Taxonomy" id="4639"/>
    <lineage>
        <taxon>Eukaryota</taxon>
        <taxon>Viridiplantae</taxon>
        <taxon>Streptophyta</taxon>
        <taxon>Embryophyta</taxon>
        <taxon>Tracheophyta</taxon>
        <taxon>Spermatophyta</taxon>
        <taxon>Magnoliopsida</taxon>
        <taxon>Liliopsida</taxon>
        <taxon>Zingiberales</taxon>
        <taxon>Musaceae</taxon>
        <taxon>Ensete</taxon>
    </lineage>
</organism>
<comment type="caution">
    <text evidence="1">The sequence shown here is derived from an EMBL/GenBank/DDBJ whole genome shotgun (WGS) entry which is preliminary data.</text>
</comment>
<dbReference type="EMBL" id="AMZH03005075">
    <property type="protein sequence ID" value="RRT67354.1"/>
    <property type="molecule type" value="Genomic_DNA"/>
</dbReference>
<gene>
    <name evidence="1" type="ORF">B296_00032077</name>
</gene>
<accession>A0A426ZU17</accession>
<proteinExistence type="predicted"/>
<evidence type="ECO:0000313" key="2">
    <source>
        <dbReference type="Proteomes" id="UP000287651"/>
    </source>
</evidence>
<reference evidence="1 2" key="1">
    <citation type="journal article" date="2014" name="Agronomy (Basel)">
        <title>A Draft Genome Sequence for Ensete ventricosum, the Drought-Tolerant Tree Against Hunger.</title>
        <authorList>
            <person name="Harrison J."/>
            <person name="Moore K.A."/>
            <person name="Paszkiewicz K."/>
            <person name="Jones T."/>
            <person name="Grant M."/>
            <person name="Ambacheew D."/>
            <person name="Muzemil S."/>
            <person name="Studholme D.J."/>
        </authorList>
    </citation>
    <scope>NUCLEOTIDE SEQUENCE [LARGE SCALE GENOMIC DNA]</scope>
</reference>
<dbReference type="AlphaFoldDB" id="A0A426ZU17"/>